<protein>
    <submittedName>
        <fullName evidence="2">DUF1007 family protein</fullName>
    </submittedName>
</protein>
<dbReference type="InterPro" id="IPR018247">
    <property type="entry name" value="EF_Hand_1_Ca_BS"/>
</dbReference>
<gene>
    <name evidence="2" type="ORF">JMM60_14175</name>
</gene>
<dbReference type="EMBL" id="JAESJJ010000020">
    <property type="protein sequence ID" value="MBL3609929.1"/>
    <property type="molecule type" value="Genomic_DNA"/>
</dbReference>
<dbReference type="Pfam" id="PF06226">
    <property type="entry name" value="DUF1007"/>
    <property type="match status" value="1"/>
</dbReference>
<proteinExistence type="predicted"/>
<evidence type="ECO:0000313" key="2">
    <source>
        <dbReference type="EMBL" id="MBL3609929.1"/>
    </source>
</evidence>
<evidence type="ECO:0000256" key="1">
    <source>
        <dbReference type="SAM" id="SignalP"/>
    </source>
</evidence>
<dbReference type="PROSITE" id="PS00018">
    <property type="entry name" value="EF_HAND_1"/>
    <property type="match status" value="1"/>
</dbReference>
<feature type="chain" id="PRO_5045837791" evidence="1">
    <location>
        <begin position="19"/>
        <end position="212"/>
    </location>
</feature>
<accession>A0ABS1RV27</accession>
<keyword evidence="3" id="KW-1185">Reference proteome</keyword>
<dbReference type="Proteomes" id="UP000604473">
    <property type="component" value="Unassembled WGS sequence"/>
</dbReference>
<comment type="caution">
    <text evidence="2">The sequence shown here is derived from an EMBL/GenBank/DDBJ whole genome shotgun (WGS) entry which is preliminary data.</text>
</comment>
<evidence type="ECO:0000313" key="3">
    <source>
        <dbReference type="Proteomes" id="UP000604473"/>
    </source>
</evidence>
<keyword evidence="1" id="KW-0732">Signal</keyword>
<reference evidence="2 3" key="1">
    <citation type="submission" date="2021-01" db="EMBL/GenBank/DDBJ databases">
        <title>Draft genomes of Rhodovulum sulfidophilum.</title>
        <authorList>
            <person name="Guzman M.S."/>
        </authorList>
    </citation>
    <scope>NUCLEOTIDE SEQUENCE [LARGE SCALE GENOMIC DNA]</scope>
    <source>
        <strain evidence="2 3">AB35</strain>
    </source>
</reference>
<name>A0ABS1RV27_RHOSU</name>
<dbReference type="InterPro" id="IPR010412">
    <property type="entry name" value="DUF1007"/>
</dbReference>
<feature type="signal peptide" evidence="1">
    <location>
        <begin position="1"/>
        <end position="18"/>
    </location>
</feature>
<organism evidence="2 3">
    <name type="scientific">Rhodovulum sulfidophilum</name>
    <name type="common">Rhodobacter sulfidophilus</name>
    <dbReference type="NCBI Taxonomy" id="35806"/>
    <lineage>
        <taxon>Bacteria</taxon>
        <taxon>Pseudomonadati</taxon>
        <taxon>Pseudomonadota</taxon>
        <taxon>Alphaproteobacteria</taxon>
        <taxon>Rhodobacterales</taxon>
        <taxon>Paracoccaceae</taxon>
        <taxon>Rhodovulum</taxon>
    </lineage>
</organism>
<sequence>MRLTVAFILLFLPQIALAHPHVFIDASAGFRFDDDGRLAKLRIVWLYDAFTTLNLYVQLGLDADGDGKLDADDLEKIARGETDWPPDYPGDTYLFQNEAPVALGRPQHGTARMIGDRVEVSFDLPLVRPLAVDGQRTSLKLYDPEYFYAYTLKTVLAPGSMPRECQTRLIPFTPDAADAATQKLLASLSVEQLPSNPDIGARFADELRLTCD</sequence>